<evidence type="ECO:0000259" key="1">
    <source>
        <dbReference type="Pfam" id="PF09588"/>
    </source>
</evidence>
<protein>
    <recommendedName>
        <fullName evidence="1">YqaJ viral recombinase domain-containing protein</fullName>
    </recommendedName>
</protein>
<proteinExistence type="predicted"/>
<dbReference type="SUPFAM" id="SSF52980">
    <property type="entry name" value="Restriction endonuclease-like"/>
    <property type="match status" value="1"/>
</dbReference>
<accession>A0AA88HYZ2</accession>
<dbReference type="PANTHER" id="PTHR46609:SF8">
    <property type="entry name" value="YQAJ VIRAL RECOMBINASE DOMAIN-CONTAINING PROTEIN"/>
    <property type="match status" value="1"/>
</dbReference>
<dbReference type="PANTHER" id="PTHR46609">
    <property type="entry name" value="EXONUCLEASE, PHAGE-TYPE/RECB, C-TERMINAL DOMAIN-CONTAINING PROTEIN"/>
    <property type="match status" value="1"/>
</dbReference>
<evidence type="ECO:0000313" key="3">
    <source>
        <dbReference type="Proteomes" id="UP001187531"/>
    </source>
</evidence>
<feature type="non-terminal residue" evidence="2">
    <location>
        <position position="1"/>
    </location>
</feature>
<feature type="domain" description="YqaJ viral recombinase" evidence="1">
    <location>
        <begin position="90"/>
        <end position="205"/>
    </location>
</feature>
<dbReference type="InterPro" id="IPR051703">
    <property type="entry name" value="NF-kappa-B_Signaling_Reg"/>
</dbReference>
<dbReference type="InterPro" id="IPR011604">
    <property type="entry name" value="PDDEXK-like_dom_sf"/>
</dbReference>
<dbReference type="EMBL" id="JAVRJZ010000007">
    <property type="protein sequence ID" value="KAK2720700.1"/>
    <property type="molecule type" value="Genomic_DNA"/>
</dbReference>
<dbReference type="Pfam" id="PF09588">
    <property type="entry name" value="YqaJ"/>
    <property type="match status" value="1"/>
</dbReference>
<dbReference type="AlphaFoldDB" id="A0AA88HYZ2"/>
<dbReference type="Proteomes" id="UP001187531">
    <property type="component" value="Unassembled WGS sequence"/>
</dbReference>
<gene>
    <name evidence="2" type="ORF">QYM36_004553</name>
</gene>
<name>A0AA88HYZ2_ARTSF</name>
<organism evidence="2 3">
    <name type="scientific">Artemia franciscana</name>
    <name type="common">Brine shrimp</name>
    <name type="synonym">Artemia sanfranciscana</name>
    <dbReference type="NCBI Taxonomy" id="6661"/>
    <lineage>
        <taxon>Eukaryota</taxon>
        <taxon>Metazoa</taxon>
        <taxon>Ecdysozoa</taxon>
        <taxon>Arthropoda</taxon>
        <taxon>Crustacea</taxon>
        <taxon>Branchiopoda</taxon>
        <taxon>Anostraca</taxon>
        <taxon>Artemiidae</taxon>
        <taxon>Artemia</taxon>
    </lineage>
</organism>
<dbReference type="GO" id="GO:0006281">
    <property type="term" value="P:DNA repair"/>
    <property type="evidence" value="ECO:0007669"/>
    <property type="project" value="UniProtKB-ARBA"/>
</dbReference>
<dbReference type="Gene3D" id="3.90.320.10">
    <property type="match status" value="1"/>
</dbReference>
<keyword evidence="3" id="KW-1185">Reference proteome</keyword>
<sequence length="305" mass="34163">MTKLSMRKSRLRALKKRARKSMTCRNEILKQKKVNEPDGKYGPNATTPDLAAVDFKIMKSAFLQRLECSTEQIQEIEAATRLQGEDDGSWSAVRRDRITASWAGTIAKRRTKIVTPLVQKLLYAPSKVTEAMIYGHTFEPVAAKKFEESTRFKVERCGFFVHYEHGFIGASPDYLVIMPYGKRALLEIKNSGGSTSISTDSEGESDGSLEQWRPPSAHIDLMRKLQVQLLSQPPISWNPNAEDVKSQVSCDSYISEESENSFAGIKDLLEQDICSVIRSGKGTVRGVRNRVRAGIATFLQDPLTK</sequence>
<comment type="caution">
    <text evidence="2">The sequence shown here is derived from an EMBL/GenBank/DDBJ whole genome shotgun (WGS) entry which is preliminary data.</text>
</comment>
<evidence type="ECO:0000313" key="2">
    <source>
        <dbReference type="EMBL" id="KAK2720700.1"/>
    </source>
</evidence>
<dbReference type="CDD" id="cd22343">
    <property type="entry name" value="PDDEXK_lambda_exonuclease-like"/>
    <property type="match status" value="1"/>
</dbReference>
<reference evidence="2" key="1">
    <citation type="submission" date="2023-07" db="EMBL/GenBank/DDBJ databases">
        <title>Chromosome-level genome assembly of Artemia franciscana.</title>
        <authorList>
            <person name="Jo E."/>
        </authorList>
    </citation>
    <scope>NUCLEOTIDE SEQUENCE</scope>
    <source>
        <tissue evidence="2">Whole body</tissue>
    </source>
</reference>
<dbReference type="InterPro" id="IPR019080">
    <property type="entry name" value="YqaJ_viral_recombinase"/>
</dbReference>
<dbReference type="InterPro" id="IPR011335">
    <property type="entry name" value="Restrct_endonuc-II-like"/>
</dbReference>